<gene>
    <name evidence="2" type="ORF">LCGC14_2776210</name>
</gene>
<reference evidence="2" key="1">
    <citation type="journal article" date="2015" name="Nature">
        <title>Complex archaea that bridge the gap between prokaryotes and eukaryotes.</title>
        <authorList>
            <person name="Spang A."/>
            <person name="Saw J.H."/>
            <person name="Jorgensen S.L."/>
            <person name="Zaremba-Niedzwiedzka K."/>
            <person name="Martijn J."/>
            <person name="Lind A.E."/>
            <person name="van Eijk R."/>
            <person name="Schleper C."/>
            <person name="Guy L."/>
            <person name="Ettema T.J."/>
        </authorList>
    </citation>
    <scope>NUCLEOTIDE SEQUENCE</scope>
</reference>
<keyword evidence="1" id="KW-0472">Membrane</keyword>
<sequence length="49" mass="5681">MNFGWATITMITVFSVFVGGILYFFYSLASDIQQVLWVIHTELFSMKNL</sequence>
<comment type="caution">
    <text evidence="2">The sequence shown here is derived from an EMBL/GenBank/DDBJ whole genome shotgun (WGS) entry which is preliminary data.</text>
</comment>
<name>A0A0F9B3E3_9ZZZZ</name>
<keyword evidence="1" id="KW-0812">Transmembrane</keyword>
<protein>
    <submittedName>
        <fullName evidence="2">Uncharacterized protein</fullName>
    </submittedName>
</protein>
<proteinExistence type="predicted"/>
<organism evidence="2">
    <name type="scientific">marine sediment metagenome</name>
    <dbReference type="NCBI Taxonomy" id="412755"/>
    <lineage>
        <taxon>unclassified sequences</taxon>
        <taxon>metagenomes</taxon>
        <taxon>ecological metagenomes</taxon>
    </lineage>
</organism>
<feature type="transmembrane region" description="Helical" evidence="1">
    <location>
        <begin position="6"/>
        <end position="26"/>
    </location>
</feature>
<dbReference type="EMBL" id="LAZR01051447">
    <property type="protein sequence ID" value="KKK85144.1"/>
    <property type="molecule type" value="Genomic_DNA"/>
</dbReference>
<dbReference type="AlphaFoldDB" id="A0A0F9B3E3"/>
<evidence type="ECO:0000313" key="2">
    <source>
        <dbReference type="EMBL" id="KKK85144.1"/>
    </source>
</evidence>
<evidence type="ECO:0000256" key="1">
    <source>
        <dbReference type="SAM" id="Phobius"/>
    </source>
</evidence>
<accession>A0A0F9B3E3</accession>
<keyword evidence="1" id="KW-1133">Transmembrane helix</keyword>